<keyword evidence="7" id="KW-0833">Ubl conjugation pathway</keyword>
<dbReference type="Gene3D" id="3.10.20.30">
    <property type="match status" value="1"/>
</dbReference>
<keyword evidence="5" id="KW-0436">Ligase</keyword>
<dbReference type="PANTHER" id="PTHR24096:SF149">
    <property type="entry name" value="AMP-BINDING DOMAIN-CONTAINING PROTEIN-RELATED"/>
    <property type="match status" value="1"/>
</dbReference>
<reference evidence="12 13" key="1">
    <citation type="submission" date="2020-10" db="EMBL/GenBank/DDBJ databases">
        <authorList>
            <person name="Klimov P.B."/>
            <person name="Dyachkov S.M."/>
            <person name="Chetverikov P.E."/>
        </authorList>
    </citation>
    <scope>NUCLEOTIDE SEQUENCE [LARGE SCALE GENOMIC DNA]</scope>
    <source>
        <strain evidence="12">BMOC 18-1129-001#AD2665</strain>
        <tissue evidence="12">Entire mites</tissue>
    </source>
</reference>
<proteinExistence type="inferred from homology"/>
<dbReference type="InterPro" id="IPR012675">
    <property type="entry name" value="Beta-grasp_dom_sf"/>
</dbReference>
<organism evidence="12 13">
    <name type="scientific">Fragariocoptes setiger</name>
    <dbReference type="NCBI Taxonomy" id="1670756"/>
    <lineage>
        <taxon>Eukaryota</taxon>
        <taxon>Metazoa</taxon>
        <taxon>Ecdysozoa</taxon>
        <taxon>Arthropoda</taxon>
        <taxon>Chelicerata</taxon>
        <taxon>Arachnida</taxon>
        <taxon>Acari</taxon>
        <taxon>Acariformes</taxon>
        <taxon>Trombidiformes</taxon>
        <taxon>Prostigmata</taxon>
        <taxon>Eupodina</taxon>
        <taxon>Eriophyoidea</taxon>
        <taxon>Phytoptidae</taxon>
        <taxon>Fragariocoptes</taxon>
    </lineage>
</organism>
<evidence type="ECO:0000256" key="3">
    <source>
        <dbReference type="ARBA" id="ARBA00022490"/>
    </source>
</evidence>
<accession>A0ABQ7S5S5</accession>
<dbReference type="InterPro" id="IPR000873">
    <property type="entry name" value="AMP-dep_synth/lig_dom"/>
</dbReference>
<evidence type="ECO:0000256" key="9">
    <source>
        <dbReference type="RuleBase" id="RU361182"/>
    </source>
</evidence>
<dbReference type="Gene3D" id="3.40.50.12780">
    <property type="entry name" value="N-terminal domain of ligase-like"/>
    <property type="match status" value="1"/>
</dbReference>
<keyword evidence="6 9" id="KW-0819">tRNA processing</keyword>
<dbReference type="Pfam" id="PF13193">
    <property type="entry name" value="AMP-binding_C"/>
    <property type="match status" value="1"/>
</dbReference>
<dbReference type="PANTHER" id="PTHR24096">
    <property type="entry name" value="LONG-CHAIN-FATTY-ACID--COA LIGASE"/>
    <property type="match status" value="1"/>
</dbReference>
<evidence type="ECO:0000313" key="12">
    <source>
        <dbReference type="EMBL" id="KAG9508774.1"/>
    </source>
</evidence>
<feature type="domain" description="AMP-dependent synthetase/ligase" evidence="10">
    <location>
        <begin position="33"/>
        <end position="412"/>
    </location>
</feature>
<dbReference type="SUPFAM" id="SSF54285">
    <property type="entry name" value="MoaD/ThiS"/>
    <property type="match status" value="1"/>
</dbReference>
<dbReference type="InterPro" id="IPR025110">
    <property type="entry name" value="AMP-bd_C"/>
</dbReference>
<dbReference type="Pfam" id="PF09138">
    <property type="entry name" value="Urm1"/>
    <property type="match status" value="1"/>
</dbReference>
<evidence type="ECO:0000259" key="10">
    <source>
        <dbReference type="Pfam" id="PF00501"/>
    </source>
</evidence>
<feature type="domain" description="AMP-binding enzyme C-terminal" evidence="11">
    <location>
        <begin position="471"/>
        <end position="548"/>
    </location>
</feature>
<dbReference type="Gene3D" id="3.30.300.30">
    <property type="match status" value="1"/>
</dbReference>
<keyword evidence="4" id="KW-1017">Isopeptide bond</keyword>
<evidence type="ECO:0000259" key="11">
    <source>
        <dbReference type="Pfam" id="PF13193"/>
    </source>
</evidence>
<dbReference type="SUPFAM" id="SSF56801">
    <property type="entry name" value="Acetyl-CoA synthetase-like"/>
    <property type="match status" value="1"/>
</dbReference>
<dbReference type="InterPro" id="IPR015221">
    <property type="entry name" value="Urm1"/>
</dbReference>
<evidence type="ECO:0000256" key="1">
    <source>
        <dbReference type="ARBA" id="ARBA00004275"/>
    </source>
</evidence>
<dbReference type="InterPro" id="IPR016155">
    <property type="entry name" value="Mopterin_synth/thiamin_S_b"/>
</dbReference>
<evidence type="ECO:0000256" key="4">
    <source>
        <dbReference type="ARBA" id="ARBA00022499"/>
    </source>
</evidence>
<keyword evidence="13" id="KW-1185">Reference proteome</keyword>
<evidence type="ECO:0000313" key="13">
    <source>
        <dbReference type="Proteomes" id="UP000825002"/>
    </source>
</evidence>
<evidence type="ECO:0000256" key="8">
    <source>
        <dbReference type="ARBA" id="ARBA00023140"/>
    </source>
</evidence>
<name>A0ABQ7S5S5_9ACAR</name>
<dbReference type="HAMAP" id="MF_03048">
    <property type="entry name" value="Urm1"/>
    <property type="match status" value="1"/>
</dbReference>
<evidence type="ECO:0000256" key="2">
    <source>
        <dbReference type="ARBA" id="ARBA00006432"/>
    </source>
</evidence>
<evidence type="ECO:0000256" key="7">
    <source>
        <dbReference type="ARBA" id="ARBA00022786"/>
    </source>
</evidence>
<comment type="pathway">
    <text evidence="9">tRNA modification; 5-methoxycarbonylmethyl-2-thiouridine-tRNA biosynthesis.</text>
</comment>
<evidence type="ECO:0000256" key="6">
    <source>
        <dbReference type="ARBA" id="ARBA00022694"/>
    </source>
</evidence>
<comment type="caution">
    <text evidence="12">The sequence shown here is derived from an EMBL/GenBank/DDBJ whole genome shotgun (WGS) entry which is preliminary data.</text>
</comment>
<dbReference type="CDD" id="cd01764">
    <property type="entry name" value="Ubl_Urm1"/>
    <property type="match status" value="1"/>
</dbReference>
<comment type="subcellular location">
    <subcellularLocation>
        <location evidence="9">Cytoplasm</location>
    </subcellularLocation>
    <subcellularLocation>
        <location evidence="1">Peroxisome</location>
    </subcellularLocation>
</comment>
<comment type="similarity">
    <text evidence="2">Belongs to the ATP-dependent AMP-binding enzyme family.</text>
</comment>
<dbReference type="EMBL" id="JAIFTH010000985">
    <property type="protein sequence ID" value="KAG9508774.1"/>
    <property type="molecule type" value="Genomic_DNA"/>
</dbReference>
<dbReference type="Pfam" id="PF00501">
    <property type="entry name" value="AMP-binding"/>
    <property type="match status" value="1"/>
</dbReference>
<sequence>MTSNQQSKILKSPLIYKAPDTENLCHFLCHGLDQHADKTLVVGAESGRRWTGVKIKSTSMKLASILVDRCKLKRGQVCSIYLEEDDLVPICMLGVIMAGGTFNYLTAKSNTAREVKDTIFVMNSKILISNEANFRRVSAQLSDQRDTLKCVSLDEMPSEFSDKSFGLENMLIEEYNSTVNHTETPKNLPNWDTIQPDTDLVVIQFSSGTRKPKPIPRTHKNCCHLVASVDHEELMDLKPGAVISGSLALTHRPGIWAVFACLRNGSTLVVWNNLSSVESAFKVIETYGVTIFSSSIYFLSMLGAVNQDLLSKYNLSTFKHMITSGAKLINKSLPKTVIDTFKLETFRQCFGMTESGWVFLIEKSIAKDNYSSVGHICPGMEAKIVDRDTRQILPANGRGEVAVRGPQIFPGYITATSLGTNRQLDRSDFDVDGFFFTGDRGYYDENELVFIEGRYKELMIFENNVRFFPTEIESLISEHPDVECVCVVKVNVKKDSPYDIAKACITVKSGRRVTEKDILDYVAEQSTRVILSGGIEILTIFPRLPNGKIDRKTLSNSIMRSVNMDGSLNVKVEFGGGTELLFDNQKCLDLKLSRSNEDSGEKWTVGRLIQHLIDNHIKERPELFVSGETIRPGILVLVNDVDFDLLGGHDCELKEKDSVLFISTLHGG</sequence>
<protein>
    <recommendedName>
        <fullName evidence="9">Ubiquitin-related modifier 1</fullName>
    </recommendedName>
</protein>
<dbReference type="InterPro" id="IPR042099">
    <property type="entry name" value="ANL_N_sf"/>
</dbReference>
<dbReference type="InterPro" id="IPR045851">
    <property type="entry name" value="AMP-bd_C_sf"/>
</dbReference>
<feature type="non-terminal residue" evidence="12">
    <location>
        <position position="668"/>
    </location>
</feature>
<keyword evidence="3 9" id="KW-0963">Cytoplasm</keyword>
<evidence type="ECO:0000256" key="5">
    <source>
        <dbReference type="ARBA" id="ARBA00022598"/>
    </source>
</evidence>
<keyword evidence="8" id="KW-0576">Peroxisome</keyword>
<gene>
    <name evidence="12" type="primary">4CLL7</name>
    <name evidence="12" type="ORF">GZH46_02723</name>
</gene>
<dbReference type="Proteomes" id="UP000825002">
    <property type="component" value="Unassembled WGS sequence"/>
</dbReference>
<comment type="similarity">
    <text evidence="9">Belongs to the URM1 family.</text>
</comment>